<keyword evidence="1" id="KW-0472">Membrane</keyword>
<organism evidence="2 3">
    <name type="scientific">Mesorhizobium temperatum</name>
    <dbReference type="NCBI Taxonomy" id="241416"/>
    <lineage>
        <taxon>Bacteria</taxon>
        <taxon>Pseudomonadati</taxon>
        <taxon>Pseudomonadota</taxon>
        <taxon>Alphaproteobacteria</taxon>
        <taxon>Hyphomicrobiales</taxon>
        <taxon>Phyllobacteriaceae</taxon>
        <taxon>Mesorhizobium</taxon>
    </lineage>
</organism>
<keyword evidence="3" id="KW-1185">Reference proteome</keyword>
<feature type="transmembrane region" description="Helical" evidence="1">
    <location>
        <begin position="28"/>
        <end position="45"/>
    </location>
</feature>
<dbReference type="EMBL" id="NPKJ01000073">
    <property type="protein sequence ID" value="PAQ05204.1"/>
    <property type="molecule type" value="Genomic_DNA"/>
</dbReference>
<evidence type="ECO:0000256" key="1">
    <source>
        <dbReference type="SAM" id="Phobius"/>
    </source>
</evidence>
<gene>
    <name evidence="2" type="ORF">CIT26_30850</name>
</gene>
<evidence type="ECO:0000313" key="3">
    <source>
        <dbReference type="Proteomes" id="UP000216442"/>
    </source>
</evidence>
<reference evidence="2 3" key="1">
    <citation type="submission" date="2017-08" db="EMBL/GenBank/DDBJ databases">
        <title>Mesorhizobium wenxinae sp. nov., a novel rhizobial species isolated from root nodules of chickpea (Cicer arietinum L.).</title>
        <authorList>
            <person name="Zhang J."/>
        </authorList>
    </citation>
    <scope>NUCLEOTIDE SEQUENCE [LARGE SCALE GENOMIC DNA]</scope>
    <source>
        <strain evidence="2 3">SDW018</strain>
    </source>
</reference>
<proteinExistence type="predicted"/>
<accession>A0A271LAS3</accession>
<feature type="transmembrane region" description="Helical" evidence="1">
    <location>
        <begin position="57"/>
        <end position="82"/>
    </location>
</feature>
<sequence length="91" mass="10133">MHGTGLRSWHLGVPHRLTLGIATTKPRFGGVFVVAMLLSMLLFVASAHYEALQIKTLCCYAFQGLATWFWAILVAKCLKLLWLGNLDSNQD</sequence>
<keyword evidence="1" id="KW-0812">Transmembrane</keyword>
<protein>
    <submittedName>
        <fullName evidence="2">Uncharacterized protein</fullName>
    </submittedName>
</protein>
<evidence type="ECO:0000313" key="2">
    <source>
        <dbReference type="EMBL" id="PAQ05204.1"/>
    </source>
</evidence>
<name>A0A271LAS3_9HYPH</name>
<comment type="caution">
    <text evidence="2">The sequence shown here is derived from an EMBL/GenBank/DDBJ whole genome shotgun (WGS) entry which is preliminary data.</text>
</comment>
<dbReference type="Proteomes" id="UP000216442">
    <property type="component" value="Unassembled WGS sequence"/>
</dbReference>
<keyword evidence="1" id="KW-1133">Transmembrane helix</keyword>
<dbReference type="AlphaFoldDB" id="A0A271LAS3"/>